<dbReference type="AlphaFoldDB" id="A0A0P7DZ99"/>
<name>A0A0P7DZ99_9GAMM</name>
<dbReference type="OrthoDB" id="6298815at2"/>
<dbReference type="Proteomes" id="UP000050378">
    <property type="component" value="Unassembled WGS sequence"/>
</dbReference>
<dbReference type="RefSeq" id="WP_054551245.1">
    <property type="nucleotide sequence ID" value="NZ_LJTC01000001.1"/>
</dbReference>
<accession>A0A0P7DZ99</accession>
<sequence length="144" mass="16222">MSQFTLITGDIVSYDSNQVATINATGEIKINRFAEPLFIPDSAKAAIELGRLDDNLFNLKKLLRSGYADPCPTTRVLIETTHPLPDIEGLLIKRRFSIIDFCSAEIEKSHSKAVLDTLLKLEYVQQIQLDEVMQLQPLVQFSKQ</sequence>
<dbReference type="PATRIC" id="fig|570156.3.peg.300"/>
<dbReference type="STRING" id="570156.AOG27_01495"/>
<evidence type="ECO:0000313" key="2">
    <source>
        <dbReference type="Proteomes" id="UP000050378"/>
    </source>
</evidence>
<dbReference type="EMBL" id="LJTC01000001">
    <property type="protein sequence ID" value="KPM85491.1"/>
    <property type="molecule type" value="Genomic_DNA"/>
</dbReference>
<proteinExistence type="predicted"/>
<gene>
    <name evidence="1" type="ORF">AOG27_01495</name>
</gene>
<evidence type="ECO:0000313" key="1">
    <source>
        <dbReference type="EMBL" id="KPM85491.1"/>
    </source>
</evidence>
<comment type="caution">
    <text evidence="1">The sequence shown here is derived from an EMBL/GenBank/DDBJ whole genome shotgun (WGS) entry which is preliminary data.</text>
</comment>
<organism evidence="1 2">
    <name type="scientific">Pseudoalteromonas lipolytica</name>
    <dbReference type="NCBI Taxonomy" id="570156"/>
    <lineage>
        <taxon>Bacteria</taxon>
        <taxon>Pseudomonadati</taxon>
        <taxon>Pseudomonadota</taxon>
        <taxon>Gammaproteobacteria</taxon>
        <taxon>Alteromonadales</taxon>
        <taxon>Pseudoalteromonadaceae</taxon>
        <taxon>Pseudoalteromonas</taxon>
    </lineage>
</organism>
<reference evidence="1 2" key="1">
    <citation type="submission" date="2015-09" db="EMBL/GenBank/DDBJ databases">
        <title>Draft Genome Sequence of Pseudoalteromonas lipolytica UCD-48B.</title>
        <authorList>
            <person name="Krusor M."/>
            <person name="Coil D.A."/>
            <person name="Lang J.M."/>
            <person name="Eisen J.A."/>
            <person name="Alexiev A."/>
        </authorList>
    </citation>
    <scope>NUCLEOTIDE SEQUENCE [LARGE SCALE GENOMIC DNA]</scope>
    <source>
        <strain evidence="1 2">UCD-48B</strain>
    </source>
</reference>
<protein>
    <submittedName>
        <fullName evidence="1">Uncharacterized protein</fullName>
    </submittedName>
</protein>